<evidence type="ECO:0000256" key="2">
    <source>
        <dbReference type="ARBA" id="ARBA00004370"/>
    </source>
</evidence>
<evidence type="ECO:0000313" key="14">
    <source>
        <dbReference type="Proteomes" id="UP000293360"/>
    </source>
</evidence>
<evidence type="ECO:0000256" key="11">
    <source>
        <dbReference type="RuleBase" id="RU363010"/>
    </source>
</evidence>
<reference evidence="13 14" key="1">
    <citation type="submission" date="2018-06" db="EMBL/GenBank/DDBJ databases">
        <title>Complete Genomes of Monosporascus.</title>
        <authorList>
            <person name="Robinson A.J."/>
            <person name="Natvig D.O."/>
        </authorList>
    </citation>
    <scope>NUCLEOTIDE SEQUENCE [LARGE SCALE GENOMIC DNA]</scope>
    <source>
        <strain evidence="13 14">CBS 110550</strain>
    </source>
</reference>
<evidence type="ECO:0000256" key="7">
    <source>
        <dbReference type="ARBA" id="ARBA00023128"/>
    </source>
</evidence>
<proteinExistence type="inferred from homology"/>
<organism evidence="13 14">
    <name type="scientific">Monosporascus ibericus</name>
    <dbReference type="NCBI Taxonomy" id="155417"/>
    <lineage>
        <taxon>Eukaryota</taxon>
        <taxon>Fungi</taxon>
        <taxon>Dikarya</taxon>
        <taxon>Ascomycota</taxon>
        <taxon>Pezizomycotina</taxon>
        <taxon>Sordariomycetes</taxon>
        <taxon>Xylariomycetidae</taxon>
        <taxon>Xylariales</taxon>
        <taxon>Xylariales incertae sedis</taxon>
        <taxon>Monosporascus</taxon>
    </lineage>
</organism>
<sequence length="248" mass="27242">MGFTTGFTGGVTLTLSLAYLTMLAHQRNREHQASILRQQTYVISGLYDPLPPTLPPTRAELAALERRNLVDTAKDRWNAEVEGAVRWAQTKDWEGVRERLEAAVGRVWARALGRAAVVAEAEAAELHVSEAAARARAEVQEKVKSEVAAVKDQGGAGARTGGVLEAVSKGLEKGREAISNLGKTTAAAESKADDKLEEKLSGLSQEDRIITQRYQKPRPDDRSPEEIIAERYLPTDQRDNKEQKLKAF</sequence>
<evidence type="ECO:0000256" key="6">
    <source>
        <dbReference type="ARBA" id="ARBA00022989"/>
    </source>
</evidence>
<feature type="region of interest" description="Disordered" evidence="12">
    <location>
        <begin position="207"/>
        <end position="248"/>
    </location>
</feature>
<dbReference type="GO" id="GO:0061617">
    <property type="term" value="C:MICOS complex"/>
    <property type="evidence" value="ECO:0007669"/>
    <property type="project" value="UniProtKB-UniRule"/>
</dbReference>
<evidence type="ECO:0000256" key="1">
    <source>
        <dbReference type="ARBA" id="ARBA00002689"/>
    </source>
</evidence>
<keyword evidence="8" id="KW-0472">Membrane</keyword>
<evidence type="ECO:0000256" key="8">
    <source>
        <dbReference type="ARBA" id="ARBA00023136"/>
    </source>
</evidence>
<keyword evidence="11" id="KW-0999">Mitochondrion inner membrane</keyword>
<dbReference type="GO" id="GO:0042407">
    <property type="term" value="P:cristae formation"/>
    <property type="evidence" value="ECO:0007669"/>
    <property type="project" value="InterPro"/>
</dbReference>
<feature type="compositionally biased region" description="Basic and acidic residues" evidence="12">
    <location>
        <begin position="236"/>
        <end position="248"/>
    </location>
</feature>
<dbReference type="EMBL" id="QJNU01000231">
    <property type="protein sequence ID" value="RYP04035.1"/>
    <property type="molecule type" value="Genomic_DNA"/>
</dbReference>
<evidence type="ECO:0000256" key="5">
    <source>
        <dbReference type="ARBA" id="ARBA00022692"/>
    </source>
</evidence>
<dbReference type="Pfam" id="PF17050">
    <property type="entry name" value="AIM5"/>
    <property type="match status" value="1"/>
</dbReference>
<keyword evidence="5" id="KW-0812">Transmembrane</keyword>
<comment type="caution">
    <text evidence="13">The sequence shown here is derived from an EMBL/GenBank/DDBJ whole genome shotgun (WGS) entry which is preliminary data.</text>
</comment>
<keyword evidence="14" id="KW-1185">Reference proteome</keyword>
<name>A0A4Q4TBN6_9PEZI</name>
<dbReference type="InterPro" id="IPR031463">
    <property type="entry name" value="Mic12"/>
</dbReference>
<keyword evidence="6" id="KW-1133">Transmembrane helix</keyword>
<evidence type="ECO:0000313" key="13">
    <source>
        <dbReference type="EMBL" id="RYP04035.1"/>
    </source>
</evidence>
<protein>
    <recommendedName>
        <fullName evidence="4 11">MICOS complex subunit MIC12</fullName>
    </recommendedName>
    <alternativeName>
        <fullName evidence="10 11">Altered inheritance of mitochondria protein 5, mitochondrial</fullName>
    </alternativeName>
    <alternativeName>
        <fullName evidence="9 11">Found in mitochondrial proteome protein 51</fullName>
    </alternativeName>
</protein>
<keyword evidence="7 11" id="KW-0496">Mitochondrion</keyword>
<dbReference type="GO" id="GO:0044284">
    <property type="term" value="C:mitochondrial crista junction"/>
    <property type="evidence" value="ECO:0007669"/>
    <property type="project" value="InterPro"/>
</dbReference>
<dbReference type="AlphaFoldDB" id="A0A4Q4TBN6"/>
<comment type="similarity">
    <text evidence="3 11">Belongs to the MICOS complex subunit Mic12 family.</text>
</comment>
<comment type="subunit">
    <text evidence="11">Component of the mitochondrial contact site and cristae organizing system (MICOS) complex.</text>
</comment>
<accession>A0A4Q4TBN6</accession>
<evidence type="ECO:0000256" key="9">
    <source>
        <dbReference type="ARBA" id="ARBA00032159"/>
    </source>
</evidence>
<dbReference type="Proteomes" id="UP000293360">
    <property type="component" value="Unassembled WGS sequence"/>
</dbReference>
<evidence type="ECO:0000256" key="4">
    <source>
        <dbReference type="ARBA" id="ARBA00018170"/>
    </source>
</evidence>
<feature type="compositionally biased region" description="Basic and acidic residues" evidence="12">
    <location>
        <begin position="217"/>
        <end position="229"/>
    </location>
</feature>
<comment type="subcellular location">
    <subcellularLocation>
        <location evidence="2">Membrane</location>
    </subcellularLocation>
    <subcellularLocation>
        <location evidence="11">Mitochondrion inner membrane</location>
        <topology evidence="11">Single-pass membrane protein</topology>
    </subcellularLocation>
</comment>
<evidence type="ECO:0000256" key="10">
    <source>
        <dbReference type="ARBA" id="ARBA00032985"/>
    </source>
</evidence>
<evidence type="ECO:0000256" key="12">
    <source>
        <dbReference type="SAM" id="MobiDB-lite"/>
    </source>
</evidence>
<evidence type="ECO:0000256" key="3">
    <source>
        <dbReference type="ARBA" id="ARBA00009188"/>
    </source>
</evidence>
<dbReference type="OrthoDB" id="4037694at2759"/>
<comment type="function">
    <text evidence="1 11">Component of the MICOS complex, a large protein complex of the mitochondrial inner membrane that plays crucial roles in the maintenance of crista junctions, inner membrane architecture, and formation of contact sites to the outer membrane.</text>
</comment>
<gene>
    <name evidence="13" type="ORF">DL764_004729</name>
</gene>